<comment type="cofactor">
    <cofactor evidence="7">
        <name>heme</name>
        <dbReference type="ChEBI" id="CHEBI:30413"/>
    </cofactor>
</comment>
<dbReference type="InterPro" id="IPR001128">
    <property type="entry name" value="Cyt_P450"/>
</dbReference>
<gene>
    <name evidence="9" type="ORF">KR51_00012300</name>
</gene>
<evidence type="ECO:0000313" key="10">
    <source>
        <dbReference type="Proteomes" id="UP000016960"/>
    </source>
</evidence>
<organism evidence="9 10">
    <name type="scientific">Rubidibacter lacunae KORDI 51-2</name>
    <dbReference type="NCBI Taxonomy" id="582515"/>
    <lineage>
        <taxon>Bacteria</taxon>
        <taxon>Bacillati</taxon>
        <taxon>Cyanobacteriota</taxon>
        <taxon>Cyanophyceae</taxon>
        <taxon>Oscillatoriophycideae</taxon>
        <taxon>Chroococcales</taxon>
        <taxon>Aphanothecaceae</taxon>
        <taxon>Rubidibacter</taxon>
    </lineage>
</organism>
<dbReference type="Pfam" id="PF00067">
    <property type="entry name" value="p450"/>
    <property type="match status" value="1"/>
</dbReference>
<dbReference type="CDD" id="cd20620">
    <property type="entry name" value="CYP132-like"/>
    <property type="match status" value="1"/>
</dbReference>
<dbReference type="FunCoup" id="U5DC82">
    <property type="interactions" value="237"/>
</dbReference>
<dbReference type="InterPro" id="IPR017972">
    <property type="entry name" value="Cyt_P450_CS"/>
</dbReference>
<keyword evidence="2 7" id="KW-0349">Heme</keyword>
<evidence type="ECO:0000256" key="8">
    <source>
        <dbReference type="RuleBase" id="RU000461"/>
    </source>
</evidence>
<dbReference type="InterPro" id="IPR036396">
    <property type="entry name" value="Cyt_P450_sf"/>
</dbReference>
<keyword evidence="3 7" id="KW-0479">Metal-binding</keyword>
<dbReference type="InterPro" id="IPR002401">
    <property type="entry name" value="Cyt_P450_E_grp-I"/>
</dbReference>
<dbReference type="eggNOG" id="COG2124">
    <property type="taxonomic scope" value="Bacteria"/>
</dbReference>
<dbReference type="SUPFAM" id="SSF48264">
    <property type="entry name" value="Cytochrome P450"/>
    <property type="match status" value="1"/>
</dbReference>
<comment type="caution">
    <text evidence="9">The sequence shown here is derived from an EMBL/GenBank/DDBJ whole genome shotgun (WGS) entry which is preliminary data.</text>
</comment>
<dbReference type="PROSITE" id="PS00086">
    <property type="entry name" value="CYTOCHROME_P450"/>
    <property type="match status" value="1"/>
</dbReference>
<evidence type="ECO:0000256" key="3">
    <source>
        <dbReference type="ARBA" id="ARBA00022723"/>
    </source>
</evidence>
<dbReference type="PATRIC" id="fig|582515.4.peg.1381"/>
<keyword evidence="4 8" id="KW-0560">Oxidoreductase</keyword>
<evidence type="ECO:0000256" key="1">
    <source>
        <dbReference type="ARBA" id="ARBA00010617"/>
    </source>
</evidence>
<proteinExistence type="inferred from homology"/>
<protein>
    <submittedName>
        <fullName evidence="9">Cytochrome P450</fullName>
    </submittedName>
</protein>
<dbReference type="PRINTS" id="PR00463">
    <property type="entry name" value="EP450I"/>
</dbReference>
<keyword evidence="10" id="KW-1185">Reference proteome</keyword>
<dbReference type="STRING" id="582515.KR51_00012300"/>
<evidence type="ECO:0000256" key="5">
    <source>
        <dbReference type="ARBA" id="ARBA00023004"/>
    </source>
</evidence>
<sequence length="455" mass="52371">MAEETRSLKQLPAPKAGFLLGHSTHFSKDPLKFLCDCERSYSSIVPLRLGLSQTCFLTDPSFIAEVLRERTVFVKNTPGWQAIRTLVGVGLLGSDGDFWTRQRKLTQPTFHQRRIVAFGELMVKATEKMLVDWKENAVRDIHRDMMDLTLDIVMQALLNVNIEGKEAKAIARALDLSMKWFSQQQKRGFLLPINIPLPLTRRYFASVREMDGFIFKLIQQRRVSSEDTGDLLSMLLHVKDETDGSQMSDRQLRDELATLMLAGHETTANALTWTWMLLAQNPQVEAKLHQELDVVLQGRLPSAADLPHLTFAQNILKESMRLYPPIVLMARSAIQDYVLMGCRIPKKCIVLMSPWVMHRSDRYFEDPLSFQPERWENDMEKRLPKCTYFPFGEGPRICIGKSFAQMESILILATIAQRYRLRLETEHEIVPFPSITLRPRDGLQMHLLRRQTAFA</sequence>
<dbReference type="GO" id="GO:0005506">
    <property type="term" value="F:iron ion binding"/>
    <property type="evidence" value="ECO:0007669"/>
    <property type="project" value="InterPro"/>
</dbReference>
<accession>U5DC82</accession>
<dbReference type="PRINTS" id="PR00385">
    <property type="entry name" value="P450"/>
</dbReference>
<evidence type="ECO:0000256" key="4">
    <source>
        <dbReference type="ARBA" id="ARBA00023002"/>
    </source>
</evidence>
<dbReference type="Proteomes" id="UP000016960">
    <property type="component" value="Unassembled WGS sequence"/>
</dbReference>
<dbReference type="InterPro" id="IPR050196">
    <property type="entry name" value="Cytochrome_P450_Monoox"/>
</dbReference>
<dbReference type="GO" id="GO:0004497">
    <property type="term" value="F:monooxygenase activity"/>
    <property type="evidence" value="ECO:0007669"/>
    <property type="project" value="UniProtKB-KW"/>
</dbReference>
<name>U5DC82_9CHRO</name>
<evidence type="ECO:0000256" key="2">
    <source>
        <dbReference type="ARBA" id="ARBA00022617"/>
    </source>
</evidence>
<keyword evidence="5 7" id="KW-0408">Iron</keyword>
<dbReference type="PANTHER" id="PTHR24291">
    <property type="entry name" value="CYTOCHROME P450 FAMILY 4"/>
    <property type="match status" value="1"/>
</dbReference>
<dbReference type="AlphaFoldDB" id="U5DC82"/>
<evidence type="ECO:0000256" key="6">
    <source>
        <dbReference type="ARBA" id="ARBA00023033"/>
    </source>
</evidence>
<evidence type="ECO:0000256" key="7">
    <source>
        <dbReference type="PIRSR" id="PIRSR602401-1"/>
    </source>
</evidence>
<dbReference type="OrthoDB" id="446280at2"/>
<feature type="binding site" description="axial binding residue" evidence="7">
    <location>
        <position position="398"/>
    </location>
    <ligand>
        <name>heme</name>
        <dbReference type="ChEBI" id="CHEBI:30413"/>
    </ligand>
    <ligandPart>
        <name>Fe</name>
        <dbReference type="ChEBI" id="CHEBI:18248"/>
    </ligandPart>
</feature>
<evidence type="ECO:0000313" key="9">
    <source>
        <dbReference type="EMBL" id="ERN42138.1"/>
    </source>
</evidence>
<keyword evidence="6 8" id="KW-0503">Monooxygenase</keyword>
<dbReference type="Gene3D" id="1.10.630.10">
    <property type="entry name" value="Cytochrome P450"/>
    <property type="match status" value="1"/>
</dbReference>
<dbReference type="GO" id="GO:0020037">
    <property type="term" value="F:heme binding"/>
    <property type="evidence" value="ECO:0007669"/>
    <property type="project" value="InterPro"/>
</dbReference>
<reference evidence="9 10" key="1">
    <citation type="submission" date="2013-05" db="EMBL/GenBank/DDBJ databases">
        <title>Draft genome sequence of Rubidibacter lacunae KORDI 51-2.</title>
        <authorList>
            <person name="Choi D.H."/>
            <person name="Noh J.H."/>
            <person name="Kwon K.-K."/>
            <person name="Lee J.-H."/>
            <person name="Ryu J.-Y."/>
        </authorList>
    </citation>
    <scope>NUCLEOTIDE SEQUENCE [LARGE SCALE GENOMIC DNA]</scope>
    <source>
        <strain evidence="9 10">KORDI 51-2</strain>
    </source>
</reference>
<dbReference type="PANTHER" id="PTHR24291:SF50">
    <property type="entry name" value="BIFUNCTIONAL ALBAFLAVENONE MONOOXYGENASE_TERPENE SYNTHASE"/>
    <property type="match status" value="1"/>
</dbReference>
<comment type="similarity">
    <text evidence="1 8">Belongs to the cytochrome P450 family.</text>
</comment>
<dbReference type="InParanoid" id="U5DC82"/>
<dbReference type="EMBL" id="ASSJ01000031">
    <property type="protein sequence ID" value="ERN42138.1"/>
    <property type="molecule type" value="Genomic_DNA"/>
</dbReference>
<dbReference type="RefSeq" id="WP_022605700.1">
    <property type="nucleotide sequence ID" value="NZ_ASSJ01000031.1"/>
</dbReference>
<dbReference type="GO" id="GO:0016705">
    <property type="term" value="F:oxidoreductase activity, acting on paired donors, with incorporation or reduction of molecular oxygen"/>
    <property type="evidence" value="ECO:0007669"/>
    <property type="project" value="InterPro"/>
</dbReference>